<name>A0ABS7NII1_9RHOB</name>
<dbReference type="RefSeq" id="WP_222509117.1">
    <property type="nucleotide sequence ID" value="NZ_JAHVJA010000008.1"/>
</dbReference>
<sequence length="56" mass="6121">MIETVFYGPRTGFQRIGAVFDLLFSAIRQQGAAGTGKRNNNRAEMQALKGKQACTT</sequence>
<evidence type="ECO:0000313" key="2">
    <source>
        <dbReference type="Proteomes" id="UP000766629"/>
    </source>
</evidence>
<protein>
    <submittedName>
        <fullName evidence="1">Uncharacterized protein</fullName>
    </submittedName>
</protein>
<gene>
    <name evidence="1" type="ORF">KUV26_16340</name>
</gene>
<dbReference type="Proteomes" id="UP000766629">
    <property type="component" value="Unassembled WGS sequence"/>
</dbReference>
<organism evidence="1 2">
    <name type="scientific">Leisingera daeponensis</name>
    <dbReference type="NCBI Taxonomy" id="405746"/>
    <lineage>
        <taxon>Bacteria</taxon>
        <taxon>Pseudomonadati</taxon>
        <taxon>Pseudomonadota</taxon>
        <taxon>Alphaproteobacteria</taxon>
        <taxon>Rhodobacterales</taxon>
        <taxon>Roseobacteraceae</taxon>
        <taxon>Leisingera</taxon>
    </lineage>
</organism>
<evidence type="ECO:0000313" key="1">
    <source>
        <dbReference type="EMBL" id="MBY6141010.1"/>
    </source>
</evidence>
<comment type="caution">
    <text evidence="1">The sequence shown here is derived from an EMBL/GenBank/DDBJ whole genome shotgun (WGS) entry which is preliminary data.</text>
</comment>
<keyword evidence="2" id="KW-1185">Reference proteome</keyword>
<reference evidence="1 2" key="1">
    <citation type="submission" date="2021-06" db="EMBL/GenBank/DDBJ databases">
        <title>50 bacteria genomes isolated from Dapeng, Shenzhen, China.</title>
        <authorList>
            <person name="Zheng W."/>
            <person name="Yu S."/>
            <person name="Huang Y."/>
        </authorList>
    </citation>
    <scope>NUCLEOTIDE SEQUENCE [LARGE SCALE GENOMIC DNA]</scope>
    <source>
        <strain evidence="1 2">DP1N14-2</strain>
    </source>
</reference>
<proteinExistence type="predicted"/>
<dbReference type="EMBL" id="JAHVJA010000008">
    <property type="protein sequence ID" value="MBY6141010.1"/>
    <property type="molecule type" value="Genomic_DNA"/>
</dbReference>
<accession>A0ABS7NII1</accession>